<dbReference type="Proteomes" id="UP000094385">
    <property type="component" value="Unassembled WGS sequence"/>
</dbReference>
<evidence type="ECO:0000259" key="1">
    <source>
        <dbReference type="PROSITE" id="PS50048"/>
    </source>
</evidence>
<dbReference type="Pfam" id="PF00172">
    <property type="entry name" value="Zn_clus"/>
    <property type="match status" value="1"/>
</dbReference>
<feature type="domain" description="Zn(2)-C6 fungal-type" evidence="1">
    <location>
        <begin position="21"/>
        <end position="51"/>
    </location>
</feature>
<dbReference type="InterPro" id="IPR053157">
    <property type="entry name" value="Sterol_Uptake_Regulator"/>
</dbReference>
<gene>
    <name evidence="2" type="ORF">LIPSTDRAFT_66876</name>
</gene>
<dbReference type="EMBL" id="KV454289">
    <property type="protein sequence ID" value="ODQ76045.1"/>
    <property type="molecule type" value="Genomic_DNA"/>
</dbReference>
<dbReference type="PANTHER" id="PTHR47784">
    <property type="entry name" value="STEROL UPTAKE CONTROL PROTEIN 2"/>
    <property type="match status" value="1"/>
</dbReference>
<dbReference type="STRING" id="675824.A0A1E3QEB0"/>
<protein>
    <recommendedName>
        <fullName evidence="1">Zn(2)-C6 fungal-type domain-containing protein</fullName>
    </recommendedName>
</protein>
<dbReference type="InterPro" id="IPR036864">
    <property type="entry name" value="Zn2-C6_fun-type_DNA-bd_sf"/>
</dbReference>
<dbReference type="AlphaFoldDB" id="A0A1E3QEB0"/>
<evidence type="ECO:0000313" key="2">
    <source>
        <dbReference type="EMBL" id="ODQ76045.1"/>
    </source>
</evidence>
<dbReference type="GO" id="GO:0001228">
    <property type="term" value="F:DNA-binding transcription activator activity, RNA polymerase II-specific"/>
    <property type="evidence" value="ECO:0007669"/>
    <property type="project" value="TreeGrafter"/>
</dbReference>
<accession>A0A1E3QEB0</accession>
<dbReference type="PROSITE" id="PS50048">
    <property type="entry name" value="ZN2_CY6_FUNGAL_2"/>
    <property type="match status" value="1"/>
</dbReference>
<dbReference type="CDD" id="cd00067">
    <property type="entry name" value="GAL4"/>
    <property type="match status" value="1"/>
</dbReference>
<dbReference type="SUPFAM" id="SSF57701">
    <property type="entry name" value="Zn2/Cys6 DNA-binding domain"/>
    <property type="match status" value="1"/>
</dbReference>
<evidence type="ECO:0000313" key="3">
    <source>
        <dbReference type="Proteomes" id="UP000094385"/>
    </source>
</evidence>
<dbReference type="OrthoDB" id="5418899at2759"/>
<dbReference type="PROSITE" id="PS00463">
    <property type="entry name" value="ZN2_CY6_FUNGAL_1"/>
    <property type="match status" value="1"/>
</dbReference>
<keyword evidence="3" id="KW-1185">Reference proteome</keyword>
<sequence length="407" mass="46057">MQHLEIPSFRVKRPHKKSRLGCVICKQRRVKCDEARPACKECRRRGLGCAYDERPVSSRRSLRAQSSAGTSNPSTHNSVGSEVELMQHFFAHTVESFAAASVRSEHCNLWKVVIPALAYTFLPVRHGLLTAGALCMYYDSLSEPWLARKYFEAAESNGRRFVVESRRQALRFDALEFDSILVCSRLLSVLGLAFYRSHRANGVTLRDAAAWTWLHLLRGVKTLYTAILESDAEIDPVMSINMTPEIRQNEVSRGTPTNGMQWHRMLPYFPLVQNTREERFEGLVAGLNTRKADFGKEGVKDLSSAILSLEKVTKHICIGEVHSLFRAICTWPGDISNGFMDMLLRNEPFALAVYAHWLMIVVLAKDMWWFGDMGVAGIREVVSICSDSDPGMEAILEWPKKTLDTQM</sequence>
<dbReference type="InterPro" id="IPR001138">
    <property type="entry name" value="Zn2Cys6_DnaBD"/>
</dbReference>
<proteinExistence type="predicted"/>
<name>A0A1E3QEB0_LIPST</name>
<dbReference type="SMART" id="SM00066">
    <property type="entry name" value="GAL4"/>
    <property type="match status" value="1"/>
</dbReference>
<reference evidence="2 3" key="1">
    <citation type="journal article" date="2016" name="Proc. Natl. Acad. Sci. U.S.A.">
        <title>Comparative genomics of biotechnologically important yeasts.</title>
        <authorList>
            <person name="Riley R."/>
            <person name="Haridas S."/>
            <person name="Wolfe K.H."/>
            <person name="Lopes M.R."/>
            <person name="Hittinger C.T."/>
            <person name="Goeker M."/>
            <person name="Salamov A.A."/>
            <person name="Wisecaver J.H."/>
            <person name="Long T.M."/>
            <person name="Calvey C.H."/>
            <person name="Aerts A.L."/>
            <person name="Barry K.W."/>
            <person name="Choi C."/>
            <person name="Clum A."/>
            <person name="Coughlan A.Y."/>
            <person name="Deshpande S."/>
            <person name="Douglass A.P."/>
            <person name="Hanson S.J."/>
            <person name="Klenk H.-P."/>
            <person name="LaButti K.M."/>
            <person name="Lapidus A."/>
            <person name="Lindquist E.A."/>
            <person name="Lipzen A.M."/>
            <person name="Meier-Kolthoff J.P."/>
            <person name="Ohm R.A."/>
            <person name="Otillar R.P."/>
            <person name="Pangilinan J.L."/>
            <person name="Peng Y."/>
            <person name="Rokas A."/>
            <person name="Rosa C.A."/>
            <person name="Scheuner C."/>
            <person name="Sibirny A.A."/>
            <person name="Slot J.C."/>
            <person name="Stielow J.B."/>
            <person name="Sun H."/>
            <person name="Kurtzman C.P."/>
            <person name="Blackwell M."/>
            <person name="Grigoriev I.V."/>
            <person name="Jeffries T.W."/>
        </authorList>
    </citation>
    <scope>NUCLEOTIDE SEQUENCE [LARGE SCALE GENOMIC DNA]</scope>
    <source>
        <strain evidence="2 3">NRRL Y-11557</strain>
    </source>
</reference>
<dbReference type="PANTHER" id="PTHR47784:SF5">
    <property type="entry name" value="STEROL UPTAKE CONTROL PROTEIN 2"/>
    <property type="match status" value="1"/>
</dbReference>
<dbReference type="GO" id="GO:0008270">
    <property type="term" value="F:zinc ion binding"/>
    <property type="evidence" value="ECO:0007669"/>
    <property type="project" value="InterPro"/>
</dbReference>
<organism evidence="2 3">
    <name type="scientific">Lipomyces starkeyi NRRL Y-11557</name>
    <dbReference type="NCBI Taxonomy" id="675824"/>
    <lineage>
        <taxon>Eukaryota</taxon>
        <taxon>Fungi</taxon>
        <taxon>Dikarya</taxon>
        <taxon>Ascomycota</taxon>
        <taxon>Saccharomycotina</taxon>
        <taxon>Lipomycetes</taxon>
        <taxon>Lipomycetales</taxon>
        <taxon>Lipomycetaceae</taxon>
        <taxon>Lipomyces</taxon>
    </lineage>
</organism>
<dbReference type="Gene3D" id="4.10.240.10">
    <property type="entry name" value="Zn(2)-C6 fungal-type DNA-binding domain"/>
    <property type="match status" value="1"/>
</dbReference>